<evidence type="ECO:0000313" key="2">
    <source>
        <dbReference type="Proteomes" id="UP000003481"/>
    </source>
</evidence>
<name>C0RCD3_9SPIR</name>
<dbReference type="EMBL" id="CP001471">
    <property type="protein sequence ID" value="ACN53426.1"/>
    <property type="molecule type" value="Genomic_DNA"/>
</dbReference>
<organism evidence="1 2">
    <name type="scientific">Borreliella spielmanii A14S</name>
    <dbReference type="NCBI Taxonomy" id="498742"/>
    <lineage>
        <taxon>Bacteria</taxon>
        <taxon>Pseudomonadati</taxon>
        <taxon>Spirochaetota</taxon>
        <taxon>Spirochaetia</taxon>
        <taxon>Spirochaetales</taxon>
        <taxon>Borreliaceae</taxon>
        <taxon>Borreliella</taxon>
    </lineage>
</organism>
<keyword evidence="1" id="KW-0614">Plasmid</keyword>
<dbReference type="HOGENOM" id="CLU_3325277_0_0_12"/>
<proteinExistence type="predicted"/>
<dbReference type="AlphaFoldDB" id="C0RCD3"/>
<reference evidence="1 2" key="1">
    <citation type="journal article" date="2012" name="J. Bacteriol.">
        <title>Whole-Genome Sequences of Borrelia bissettii, Borrelia valaisiana, and Borrelia spielmanii.</title>
        <authorList>
            <person name="Schutzer S.E."/>
            <person name="Fraser-Liggett C.M."/>
            <person name="Qiu W.G."/>
            <person name="Kraiczy P."/>
            <person name="Mongodin E.F."/>
            <person name="Dunn J.J."/>
            <person name="Luft B.J."/>
            <person name="Casjens S.R."/>
        </authorList>
    </citation>
    <scope>NUCLEOTIDE SEQUENCE [LARGE SCALE GENOMIC DNA]</scope>
    <source>
        <strain evidence="1 2">A14S</strain>
        <plasmid evidence="1 2">A14S_lp28-3</plasmid>
    </source>
</reference>
<evidence type="ECO:0000313" key="1">
    <source>
        <dbReference type="EMBL" id="ACN53426.1"/>
    </source>
</evidence>
<dbReference type="Proteomes" id="UP000003481">
    <property type="component" value="Plasmid A14S_lp28-3"/>
</dbReference>
<sequence>MLQLLQVHLVSLNFRVVFLMRHLLHSLLDGKYLLTLYK</sequence>
<gene>
    <name evidence="1" type="ORF">BSPA14S_H0007</name>
</gene>
<accession>C0RCD3</accession>
<geneLocation type="plasmid" evidence="1 2">
    <name>A14S_lp28-3</name>
</geneLocation>
<protein>
    <submittedName>
        <fullName evidence="1">Uncharacterized protein</fullName>
    </submittedName>
</protein>